<dbReference type="PANTHER" id="PTHR43863:SF2">
    <property type="entry name" value="MALTASE-GLUCOAMYLASE"/>
    <property type="match status" value="1"/>
</dbReference>
<dbReference type="InterPro" id="IPR051816">
    <property type="entry name" value="Glycosyl_Hydrolase_31"/>
</dbReference>
<protein>
    <submittedName>
        <fullName evidence="3">Uncharacterized protein</fullName>
    </submittedName>
</protein>
<accession>A0A645GYC5</accession>
<dbReference type="Pfam" id="PF21365">
    <property type="entry name" value="Glyco_hydro_31_3rd"/>
    <property type="match status" value="1"/>
</dbReference>
<evidence type="ECO:0000313" key="3">
    <source>
        <dbReference type="EMBL" id="MPN31737.1"/>
    </source>
</evidence>
<evidence type="ECO:0000259" key="1">
    <source>
        <dbReference type="Pfam" id="PF17137"/>
    </source>
</evidence>
<proteinExistence type="predicted"/>
<dbReference type="SUPFAM" id="SSF51011">
    <property type="entry name" value="Glycosyl hydrolase domain"/>
    <property type="match status" value="1"/>
</dbReference>
<dbReference type="AlphaFoldDB" id="A0A645GYC5"/>
<dbReference type="Pfam" id="PF17137">
    <property type="entry name" value="DUF5110"/>
    <property type="match status" value="1"/>
</dbReference>
<dbReference type="InterPro" id="IPR033403">
    <property type="entry name" value="DUF5110"/>
</dbReference>
<dbReference type="PANTHER" id="PTHR43863">
    <property type="entry name" value="HYDROLASE, PUTATIVE (AFU_ORTHOLOGUE AFUA_1G03140)-RELATED"/>
    <property type="match status" value="1"/>
</dbReference>
<reference evidence="3" key="1">
    <citation type="submission" date="2019-08" db="EMBL/GenBank/DDBJ databases">
        <authorList>
            <person name="Kucharzyk K."/>
            <person name="Murdoch R.W."/>
            <person name="Higgins S."/>
            <person name="Loffler F."/>
        </authorList>
    </citation>
    <scope>NUCLEOTIDE SEQUENCE</scope>
</reference>
<sequence length="141" mass="16195">MCYLPEGCNWYSYWTNAPFAGGQQVSVAVTLDSIPVFVRAGSILLTQRPTESMEEDAGELEVRIYPGADASTVYYADDGNSYAYLDGQYDEIRFFWNDEARQLRIRAERRYREDKIPLVIHFSHTETSIRFRGGEQVISFA</sequence>
<dbReference type="InterPro" id="IPR048395">
    <property type="entry name" value="Glyco_hydro_31_C"/>
</dbReference>
<evidence type="ECO:0000259" key="2">
    <source>
        <dbReference type="Pfam" id="PF21365"/>
    </source>
</evidence>
<organism evidence="3">
    <name type="scientific">bioreactor metagenome</name>
    <dbReference type="NCBI Taxonomy" id="1076179"/>
    <lineage>
        <taxon>unclassified sequences</taxon>
        <taxon>metagenomes</taxon>
        <taxon>ecological metagenomes</taxon>
    </lineage>
</organism>
<dbReference type="Gene3D" id="2.60.40.1180">
    <property type="entry name" value="Golgi alpha-mannosidase II"/>
    <property type="match status" value="2"/>
</dbReference>
<name>A0A645GYC5_9ZZZZ</name>
<comment type="caution">
    <text evidence="3">The sequence shown here is derived from an EMBL/GenBank/DDBJ whole genome shotgun (WGS) entry which is preliminary data.</text>
</comment>
<feature type="domain" description="Glycosyl hydrolase family 31 C-terminal" evidence="2">
    <location>
        <begin position="2"/>
        <end position="44"/>
    </location>
</feature>
<dbReference type="EMBL" id="VSSQ01083397">
    <property type="protein sequence ID" value="MPN31737.1"/>
    <property type="molecule type" value="Genomic_DNA"/>
</dbReference>
<gene>
    <name evidence="3" type="ORF">SDC9_179211</name>
</gene>
<dbReference type="InterPro" id="IPR013780">
    <property type="entry name" value="Glyco_hydro_b"/>
</dbReference>
<feature type="domain" description="DUF5110" evidence="1">
    <location>
        <begin position="59"/>
        <end position="111"/>
    </location>
</feature>